<reference evidence="1 2" key="1">
    <citation type="journal article" date="2016" name="Front. Microbiol.">
        <title>Genome Sequence of the Piezophilic, Mesophilic Sulfate-Reducing Bacterium Desulfovibrio indicus J2T.</title>
        <authorList>
            <person name="Cao J."/>
            <person name="Maignien L."/>
            <person name="Shao Z."/>
            <person name="Alain K."/>
            <person name="Jebbar M."/>
        </authorList>
    </citation>
    <scope>NUCLEOTIDE SEQUENCE [LARGE SCALE GENOMIC DNA]</scope>
    <source>
        <strain evidence="1 2">J2</strain>
    </source>
</reference>
<keyword evidence="2" id="KW-1185">Reference proteome</keyword>
<protein>
    <submittedName>
        <fullName evidence="1">Uncharacterized protein</fullName>
    </submittedName>
</protein>
<gene>
    <name evidence="1" type="ORF">AWY79_07180</name>
</gene>
<dbReference type="EMBL" id="CP014206">
    <property type="protein sequence ID" value="AMK10906.1"/>
    <property type="molecule type" value="Genomic_DNA"/>
</dbReference>
<name>A0ABM5YU74_9BACT</name>
<sequence>MLASTAMAQGDLQSVTAPNMVFENGYIQVVGESEAGQSRYRAKTAAKVIAQANLLSVVKGVTIAGTTTVQEGMLVDADIKTAVGGFLQGAMVVDEQFFPGEGYARVVMRLNLRGESSLYNSMASTLQQPPAALKVEKLPEFKPQAAAAPAPQPVTYDGLIIVVEGTGFKPALANRIIAENQNILFEPSKVSPQMLIERGCGGYTTTEIKAKTLLQSWGSTSPLVVKCVKVQKGTEAVVSVQDATVIFEQDQKSNILSQAKVVFVL</sequence>
<dbReference type="Proteomes" id="UP000055611">
    <property type="component" value="Chromosome"/>
</dbReference>
<accession>A0ABM5YU74</accession>
<evidence type="ECO:0000313" key="1">
    <source>
        <dbReference type="EMBL" id="AMK10906.1"/>
    </source>
</evidence>
<evidence type="ECO:0000313" key="2">
    <source>
        <dbReference type="Proteomes" id="UP000055611"/>
    </source>
</evidence>
<proteinExistence type="predicted"/>
<organism evidence="1 2">
    <name type="scientific">Pseudodesulfovibrio indicus</name>
    <dbReference type="NCBI Taxonomy" id="1716143"/>
    <lineage>
        <taxon>Bacteria</taxon>
        <taxon>Pseudomonadati</taxon>
        <taxon>Thermodesulfobacteriota</taxon>
        <taxon>Desulfovibrionia</taxon>
        <taxon>Desulfovibrionales</taxon>
        <taxon>Desulfovibrionaceae</taxon>
    </lineage>
</organism>